<dbReference type="InterPro" id="IPR027256">
    <property type="entry name" value="P-typ_ATPase_IB"/>
</dbReference>
<feature type="transmembrane region" description="Helical" evidence="13">
    <location>
        <begin position="168"/>
        <end position="184"/>
    </location>
</feature>
<feature type="transmembrane region" description="Helical" evidence="13">
    <location>
        <begin position="401"/>
        <end position="422"/>
    </location>
</feature>
<protein>
    <recommendedName>
        <fullName evidence="11">Cd(2+)-exporting ATPase</fullName>
        <ecNumber evidence="11">7.2.2.21</ecNumber>
    </recommendedName>
</protein>
<dbReference type="InterPro" id="IPR059000">
    <property type="entry name" value="ATPase_P-type_domA"/>
</dbReference>
<dbReference type="EMBL" id="SLWV01000047">
    <property type="protein sequence ID" value="TCO68256.1"/>
    <property type="molecule type" value="Genomic_DNA"/>
</dbReference>
<keyword evidence="10 13" id="KW-0472">Membrane</keyword>
<dbReference type="SUPFAM" id="SSF81653">
    <property type="entry name" value="Calcium ATPase, transduction domain A"/>
    <property type="match status" value="1"/>
</dbReference>
<dbReference type="InterPro" id="IPR036163">
    <property type="entry name" value="HMA_dom_sf"/>
</dbReference>
<evidence type="ECO:0000256" key="9">
    <source>
        <dbReference type="ARBA" id="ARBA00022989"/>
    </source>
</evidence>
<dbReference type="CDD" id="cd00371">
    <property type="entry name" value="HMA"/>
    <property type="match status" value="1"/>
</dbReference>
<accession>A0A4R2KDC0</accession>
<keyword evidence="16" id="KW-1185">Reference proteome</keyword>
<evidence type="ECO:0000256" key="4">
    <source>
        <dbReference type="ARBA" id="ARBA00022692"/>
    </source>
</evidence>
<keyword evidence="8" id="KW-1278">Translocase</keyword>
<evidence type="ECO:0000256" key="6">
    <source>
        <dbReference type="ARBA" id="ARBA00022741"/>
    </source>
</evidence>
<keyword evidence="3" id="KW-0104">Cadmium</keyword>
<dbReference type="Pfam" id="PF00702">
    <property type="entry name" value="Hydrolase"/>
    <property type="match status" value="1"/>
</dbReference>
<evidence type="ECO:0000256" key="11">
    <source>
        <dbReference type="ARBA" id="ARBA00039103"/>
    </source>
</evidence>
<evidence type="ECO:0000256" key="3">
    <source>
        <dbReference type="ARBA" id="ARBA00022539"/>
    </source>
</evidence>
<dbReference type="FunFam" id="2.70.150.10:FF:000002">
    <property type="entry name" value="Copper-transporting ATPase 1, putative"/>
    <property type="match status" value="1"/>
</dbReference>
<dbReference type="SUPFAM" id="SSF56784">
    <property type="entry name" value="HAD-like"/>
    <property type="match status" value="1"/>
</dbReference>
<keyword evidence="9 13" id="KW-1133">Transmembrane helix</keyword>
<dbReference type="InterPro" id="IPR051014">
    <property type="entry name" value="Cation_Transport_ATPase_IB"/>
</dbReference>
<dbReference type="PANTHER" id="PTHR48085">
    <property type="entry name" value="CADMIUM/ZINC-TRANSPORTING ATPASE HMA2-RELATED"/>
    <property type="match status" value="1"/>
</dbReference>
<dbReference type="InterPro" id="IPR008250">
    <property type="entry name" value="ATPase_P-typ_transduc_dom_A_sf"/>
</dbReference>
<feature type="transmembrane region" description="Helical" evidence="13">
    <location>
        <begin position="145"/>
        <end position="162"/>
    </location>
</feature>
<evidence type="ECO:0000256" key="12">
    <source>
        <dbReference type="ARBA" id="ARBA00049338"/>
    </source>
</evidence>
<dbReference type="SFLD" id="SFLDS00003">
    <property type="entry name" value="Haloacid_Dehalogenase"/>
    <property type="match status" value="1"/>
</dbReference>
<dbReference type="PRINTS" id="PR00941">
    <property type="entry name" value="CDATPASE"/>
</dbReference>
<evidence type="ECO:0000256" key="10">
    <source>
        <dbReference type="ARBA" id="ARBA00023136"/>
    </source>
</evidence>
<dbReference type="PROSITE" id="PS00154">
    <property type="entry name" value="ATPASE_E1_E2"/>
    <property type="match status" value="1"/>
</dbReference>
<reference evidence="15 16" key="1">
    <citation type="submission" date="2019-03" db="EMBL/GenBank/DDBJ databases">
        <title>Genomic Encyclopedia of Type Strains, Phase IV (KMG-IV): sequencing the most valuable type-strain genomes for metagenomic binning, comparative biology and taxonomic classification.</title>
        <authorList>
            <person name="Goeker M."/>
        </authorList>
    </citation>
    <scope>NUCLEOTIDE SEQUENCE [LARGE SCALE GENOMIC DNA]</scope>
    <source>
        <strain evidence="15 16">DSM 102940</strain>
    </source>
</reference>
<dbReference type="NCBIfam" id="TIGR01494">
    <property type="entry name" value="ATPase_P-type"/>
    <property type="match status" value="1"/>
</dbReference>
<evidence type="ECO:0000256" key="8">
    <source>
        <dbReference type="ARBA" id="ARBA00022967"/>
    </source>
</evidence>
<dbReference type="GO" id="GO:0008551">
    <property type="term" value="F:P-type cadmium transporter activity"/>
    <property type="evidence" value="ECO:0007669"/>
    <property type="project" value="UniProtKB-EC"/>
</dbReference>
<organism evidence="15 16">
    <name type="scientific">Marinisporobacter balticus</name>
    <dbReference type="NCBI Taxonomy" id="2018667"/>
    <lineage>
        <taxon>Bacteria</taxon>
        <taxon>Bacillati</taxon>
        <taxon>Bacillota</taxon>
        <taxon>Clostridia</taxon>
        <taxon>Peptostreptococcales</taxon>
        <taxon>Thermotaleaceae</taxon>
        <taxon>Marinisporobacter</taxon>
    </lineage>
</organism>
<dbReference type="SUPFAM" id="SSF55008">
    <property type="entry name" value="HMA, heavy metal-associated domain"/>
    <property type="match status" value="1"/>
</dbReference>
<dbReference type="InterPro" id="IPR023299">
    <property type="entry name" value="ATPase_P-typ_cyto_dom_N"/>
</dbReference>
<feature type="domain" description="HMA" evidence="14">
    <location>
        <begin position="52"/>
        <end position="116"/>
    </location>
</feature>
<dbReference type="Gene3D" id="3.40.1110.10">
    <property type="entry name" value="Calcium-transporting ATPase, cytoplasmic domain N"/>
    <property type="match status" value="1"/>
</dbReference>
<dbReference type="Proteomes" id="UP000294919">
    <property type="component" value="Unassembled WGS sequence"/>
</dbReference>
<dbReference type="InterPro" id="IPR036412">
    <property type="entry name" value="HAD-like_sf"/>
</dbReference>
<dbReference type="Pfam" id="PF00403">
    <property type="entry name" value="HMA"/>
    <property type="match status" value="1"/>
</dbReference>
<feature type="transmembrane region" description="Helical" evidence="13">
    <location>
        <begin position="727"/>
        <end position="748"/>
    </location>
</feature>
<dbReference type="GO" id="GO:0016887">
    <property type="term" value="F:ATP hydrolysis activity"/>
    <property type="evidence" value="ECO:0007669"/>
    <property type="project" value="InterPro"/>
</dbReference>
<dbReference type="AlphaFoldDB" id="A0A4R2KDC0"/>
<dbReference type="InterPro" id="IPR044492">
    <property type="entry name" value="P_typ_ATPase_HD_dom"/>
</dbReference>
<dbReference type="GO" id="GO:0005524">
    <property type="term" value="F:ATP binding"/>
    <property type="evidence" value="ECO:0007669"/>
    <property type="project" value="UniProtKB-UniRule"/>
</dbReference>
<comment type="catalytic activity">
    <reaction evidence="12">
        <text>Cd(2+)(in) + ATP + H2O = Cd(2+)(out) + ADP + phosphate + H(+)</text>
        <dbReference type="Rhea" id="RHEA:12132"/>
        <dbReference type="ChEBI" id="CHEBI:15377"/>
        <dbReference type="ChEBI" id="CHEBI:15378"/>
        <dbReference type="ChEBI" id="CHEBI:30616"/>
        <dbReference type="ChEBI" id="CHEBI:43474"/>
        <dbReference type="ChEBI" id="CHEBI:48775"/>
        <dbReference type="ChEBI" id="CHEBI:456216"/>
        <dbReference type="EC" id="7.2.2.21"/>
    </reaction>
</comment>
<gene>
    <name evidence="15" type="ORF">EV214_1478</name>
</gene>
<dbReference type="NCBIfam" id="TIGR01512">
    <property type="entry name" value="ATPase-IB2_Cd"/>
    <property type="match status" value="1"/>
</dbReference>
<name>A0A4R2KDC0_9FIRM</name>
<dbReference type="InterPro" id="IPR006121">
    <property type="entry name" value="HMA_dom"/>
</dbReference>
<dbReference type="Gene3D" id="3.30.70.100">
    <property type="match status" value="1"/>
</dbReference>
<keyword evidence="4 13" id="KW-0812">Transmembrane</keyword>
<dbReference type="EC" id="7.2.2.21" evidence="11"/>
<keyword evidence="5 13" id="KW-0479">Metal-binding</keyword>
<dbReference type="SFLD" id="SFLDF00027">
    <property type="entry name" value="p-type_atpase"/>
    <property type="match status" value="1"/>
</dbReference>
<proteinExistence type="inferred from homology"/>
<evidence type="ECO:0000256" key="13">
    <source>
        <dbReference type="RuleBase" id="RU362081"/>
    </source>
</evidence>
<dbReference type="RefSeq" id="WP_243116720.1">
    <property type="nucleotide sequence ID" value="NZ_SLWV01000047.1"/>
</dbReference>
<feature type="transmembrane region" description="Helical" evidence="13">
    <location>
        <begin position="369"/>
        <end position="389"/>
    </location>
</feature>
<dbReference type="InterPro" id="IPR023214">
    <property type="entry name" value="HAD_sf"/>
</dbReference>
<dbReference type="GO" id="GO:0046872">
    <property type="term" value="F:metal ion binding"/>
    <property type="evidence" value="ECO:0007669"/>
    <property type="project" value="UniProtKB-KW"/>
</dbReference>
<comment type="similarity">
    <text evidence="2 13">Belongs to the cation transport ATPase (P-type) (TC 3.A.3) family. Type IB subfamily.</text>
</comment>
<evidence type="ECO:0000313" key="15">
    <source>
        <dbReference type="EMBL" id="TCO68256.1"/>
    </source>
</evidence>
<dbReference type="InterPro" id="IPR023298">
    <property type="entry name" value="ATPase_P-typ_TM_dom_sf"/>
</dbReference>
<comment type="caution">
    <text evidence="15">The sequence shown here is derived from an EMBL/GenBank/DDBJ whole genome shotgun (WGS) entry which is preliminary data.</text>
</comment>
<dbReference type="GO" id="GO:0005886">
    <property type="term" value="C:plasma membrane"/>
    <property type="evidence" value="ECO:0007669"/>
    <property type="project" value="UniProtKB-SubCell"/>
</dbReference>
<keyword evidence="13" id="KW-1003">Cell membrane</keyword>
<evidence type="ECO:0000313" key="16">
    <source>
        <dbReference type="Proteomes" id="UP000294919"/>
    </source>
</evidence>
<dbReference type="PRINTS" id="PR00119">
    <property type="entry name" value="CATATPASE"/>
</dbReference>
<dbReference type="PANTHER" id="PTHR48085:SF5">
    <property type="entry name" value="CADMIUM_ZINC-TRANSPORTING ATPASE HMA4-RELATED"/>
    <property type="match status" value="1"/>
</dbReference>
<keyword evidence="6 13" id="KW-0547">Nucleotide-binding</keyword>
<sequence>MVLNNKVKDHHNNGCGMKEVVHSHENYTQEDMREYSDEEESHSYCSNHENTIKIELFIEGLHCSNCASKIERQVNALEEVEHATLNFATSTITIEMKKEEQHIVIEKASKIAIDVEPGVRVKEKGGIQKNKTEELEDKKKDNNRLLKRMGFSLAALAIAMFFKENTWGIASFIIGYLIIGADIIKRSISNIKRGEIFDENFLMTIATFAAIGVGEYPEAIMVMLLYQVGEYFEGRAVASSRKSIAKLMDIRPEYANLKIGKQIKKVSPDEVCVGEIIIVKPGEKVPLDGVVIEGTSSVDTKALTGEAVPQDLEDGDEITSGCINIDGVLTVKVTKAFKESAVSKILDLVQNASAKKAKTELSVTKFAKYYTPTVVFIAIIIAMIPPLFMKGQSFSDWILRGATFLVVSCPCALVISIPMSYFAGLGAASKNGVLVKGGNYLEALSKAGVMVFDKTGTLTEGQFKVYDIITTNGIDKETLVKFTAYVESFSTHPIAVSIVKEYGRETNKENIKNYKETRGKGVEADVEGMHIASGNSTFLKEKGIDIKESEEAGTIVYTAIDGKYAGYIIIKDIIKKDAKAAVEGLYQLGMNSIVMLTGDRKVTAHTVAHELGIENYKYGLLPNQKVEEVEILMKHKGEKKLVFVGDGINDAPVLARADVGVAMGGVGSDAAIEAADVVIMNDEPSKLIYAIKIAKATKNIVRQNIFLSISVKLGIMILAFFGRAPMWLAIFGDVGVSILAVFNAMRILKK</sequence>
<evidence type="ECO:0000256" key="1">
    <source>
        <dbReference type="ARBA" id="ARBA00004651"/>
    </source>
</evidence>
<dbReference type="Gene3D" id="3.40.50.1000">
    <property type="entry name" value="HAD superfamily/HAD-like"/>
    <property type="match status" value="1"/>
</dbReference>
<dbReference type="Pfam" id="PF00122">
    <property type="entry name" value="E1-E2_ATPase"/>
    <property type="match status" value="1"/>
</dbReference>
<evidence type="ECO:0000256" key="7">
    <source>
        <dbReference type="ARBA" id="ARBA00022840"/>
    </source>
</evidence>
<feature type="transmembrane region" description="Helical" evidence="13">
    <location>
        <begin position="705"/>
        <end position="721"/>
    </location>
</feature>
<evidence type="ECO:0000256" key="5">
    <source>
        <dbReference type="ARBA" id="ARBA00022723"/>
    </source>
</evidence>
<dbReference type="InterPro" id="IPR001757">
    <property type="entry name" value="P_typ_ATPase"/>
</dbReference>
<dbReference type="NCBIfam" id="TIGR01525">
    <property type="entry name" value="ATPase-IB_hvy"/>
    <property type="match status" value="1"/>
</dbReference>
<evidence type="ECO:0000259" key="14">
    <source>
        <dbReference type="PROSITE" id="PS50846"/>
    </source>
</evidence>
<dbReference type="SUPFAM" id="SSF81665">
    <property type="entry name" value="Calcium ATPase, transmembrane domain M"/>
    <property type="match status" value="1"/>
</dbReference>
<dbReference type="InterPro" id="IPR018303">
    <property type="entry name" value="ATPase_P-typ_P_site"/>
</dbReference>
<keyword evidence="7 13" id="KW-0067">ATP-binding</keyword>
<dbReference type="SFLD" id="SFLDG00002">
    <property type="entry name" value="C1.7:_P-type_atpase_like"/>
    <property type="match status" value="1"/>
</dbReference>
<dbReference type="PROSITE" id="PS50846">
    <property type="entry name" value="HMA_2"/>
    <property type="match status" value="1"/>
</dbReference>
<dbReference type="Gene3D" id="2.70.150.10">
    <property type="entry name" value="Calcium-transporting ATPase, cytoplasmic transduction domain A"/>
    <property type="match status" value="1"/>
</dbReference>
<evidence type="ECO:0000256" key="2">
    <source>
        <dbReference type="ARBA" id="ARBA00006024"/>
    </source>
</evidence>
<comment type="subcellular location">
    <subcellularLocation>
        <location evidence="1">Cell membrane</location>
        <topology evidence="1">Multi-pass membrane protein</topology>
    </subcellularLocation>
</comment>